<sequence length="220" mass="25567">MDETIDIKHPRSLTIGAKIISYVFHPLFIPTYIFIFLMYQVPYEFAGISEYQLKLRLFSTFWLTAFFPAFAVFLLWRLKFSESIFLRTQKERIVPYVITMVFYWWMYFLSRNPKFDDQPSVLKFFYLGIFMSTVFGLVLNNYFKISLHAMGVGGAMFAVILFSLHYRMPLGFAISIATVLTGLVCTARFLVSDHTNKEVYVGLLVGAFCQVAAFLFVDII</sequence>
<accession>A0ABW9ZNF2</accession>
<name>A0ABW9ZNF2_9BACT</name>
<feature type="transmembrane region" description="Helical" evidence="1">
    <location>
        <begin position="121"/>
        <end position="140"/>
    </location>
</feature>
<protein>
    <recommendedName>
        <fullName evidence="4">PAP2 superfamily protein</fullName>
    </recommendedName>
</protein>
<evidence type="ECO:0008006" key="4">
    <source>
        <dbReference type="Google" id="ProtNLM"/>
    </source>
</evidence>
<feature type="transmembrane region" description="Helical" evidence="1">
    <location>
        <begin position="92"/>
        <end position="109"/>
    </location>
</feature>
<keyword evidence="1" id="KW-0472">Membrane</keyword>
<feature type="transmembrane region" description="Helical" evidence="1">
    <location>
        <begin position="147"/>
        <end position="166"/>
    </location>
</feature>
<keyword evidence="1" id="KW-0812">Transmembrane</keyword>
<feature type="transmembrane region" description="Helical" evidence="1">
    <location>
        <begin position="198"/>
        <end position="217"/>
    </location>
</feature>
<feature type="transmembrane region" description="Helical" evidence="1">
    <location>
        <begin position="172"/>
        <end position="191"/>
    </location>
</feature>
<gene>
    <name evidence="2" type="ORF">GWC95_01690</name>
</gene>
<keyword evidence="1" id="KW-1133">Transmembrane helix</keyword>
<proteinExistence type="predicted"/>
<feature type="transmembrane region" description="Helical" evidence="1">
    <location>
        <begin position="61"/>
        <end position="80"/>
    </location>
</feature>
<comment type="caution">
    <text evidence="2">The sequence shown here is derived from an EMBL/GenBank/DDBJ whole genome shotgun (WGS) entry which is preliminary data.</text>
</comment>
<evidence type="ECO:0000313" key="2">
    <source>
        <dbReference type="EMBL" id="NCI48617.1"/>
    </source>
</evidence>
<dbReference type="EMBL" id="JAACJS010000002">
    <property type="protein sequence ID" value="NCI48617.1"/>
    <property type="molecule type" value="Genomic_DNA"/>
</dbReference>
<organism evidence="2 3">
    <name type="scientific">Sediminibacterium roseum</name>
    <dbReference type="NCBI Taxonomy" id="1978412"/>
    <lineage>
        <taxon>Bacteria</taxon>
        <taxon>Pseudomonadati</taxon>
        <taxon>Bacteroidota</taxon>
        <taxon>Chitinophagia</taxon>
        <taxon>Chitinophagales</taxon>
        <taxon>Chitinophagaceae</taxon>
        <taxon>Sediminibacterium</taxon>
    </lineage>
</organism>
<dbReference type="Proteomes" id="UP000753802">
    <property type="component" value="Unassembled WGS sequence"/>
</dbReference>
<dbReference type="RefSeq" id="WP_161816938.1">
    <property type="nucleotide sequence ID" value="NZ_JAACJS010000002.1"/>
</dbReference>
<evidence type="ECO:0000313" key="3">
    <source>
        <dbReference type="Proteomes" id="UP000753802"/>
    </source>
</evidence>
<feature type="transmembrane region" description="Helical" evidence="1">
    <location>
        <begin position="20"/>
        <end position="41"/>
    </location>
</feature>
<evidence type="ECO:0000256" key="1">
    <source>
        <dbReference type="SAM" id="Phobius"/>
    </source>
</evidence>
<reference evidence="2 3" key="1">
    <citation type="submission" date="2020-01" db="EMBL/GenBank/DDBJ databases">
        <title>Genome analysis.</title>
        <authorList>
            <person name="Wu S."/>
            <person name="Wang G."/>
        </authorList>
    </citation>
    <scope>NUCLEOTIDE SEQUENCE [LARGE SCALE GENOMIC DNA]</scope>
    <source>
        <strain evidence="2 3">SYL130</strain>
    </source>
</reference>
<keyword evidence="3" id="KW-1185">Reference proteome</keyword>